<dbReference type="OrthoDB" id="412402at2759"/>
<dbReference type="PANTHER" id="PTHR36847">
    <property type="entry name" value="AMIDOLIGASE ENZYME"/>
    <property type="match status" value="1"/>
</dbReference>
<dbReference type="Pfam" id="PF12224">
    <property type="entry name" value="Amidoligase_2"/>
    <property type="match status" value="1"/>
</dbReference>
<dbReference type="InterPro" id="IPR022025">
    <property type="entry name" value="Amidoligase_2"/>
</dbReference>
<comment type="caution">
    <text evidence="1">The sequence shown here is derived from an EMBL/GenBank/DDBJ whole genome shotgun (WGS) entry which is preliminary data.</text>
</comment>
<evidence type="ECO:0000313" key="2">
    <source>
        <dbReference type="Proteomes" id="UP000297229"/>
    </source>
</evidence>
<evidence type="ECO:0008006" key="3">
    <source>
        <dbReference type="Google" id="ProtNLM"/>
    </source>
</evidence>
<sequence>MLNPTVSSPEAESRLTFGVELEFLLATISKGGENPHPSDPREVDPRILADEDSINYDIERKLEEVGIAATVKESDYGNLGEVNAAAATDWILQTDFTVGPGQQNSNVRKYLEYGMEMSSPPYYYDEATRRTVETVVRKLRNSYLVRVNETTGLHVHVGIGYRGFDWPILRNFLAIAWTYERQILLIMPEIRLDNPHCKSLRDSKLGSYDPRLTRLEVLNRILSFTNNGQVVREIGSRNTGFNISNLAPPFLSSFGKRTIEFRHHPGTLDSESILHWVHICVKLVEKACLIKNEAELFEQLRTDVEKPVGFGDKNNVTTVDYLMWLGCPSQAYYYGKQLISDKVRVEKRIRDAAEEEAKSVPTQPAGLPQNMLDILRNALGTPRNR</sequence>
<organism evidence="1 2">
    <name type="scientific">Botrytis elliptica</name>
    <dbReference type="NCBI Taxonomy" id="278938"/>
    <lineage>
        <taxon>Eukaryota</taxon>
        <taxon>Fungi</taxon>
        <taxon>Dikarya</taxon>
        <taxon>Ascomycota</taxon>
        <taxon>Pezizomycotina</taxon>
        <taxon>Leotiomycetes</taxon>
        <taxon>Helotiales</taxon>
        <taxon>Sclerotiniaceae</taxon>
        <taxon>Botrytis</taxon>
    </lineage>
</organism>
<dbReference type="PANTHER" id="PTHR36847:SF1">
    <property type="entry name" value="AMIDOLIGASE ENZYME"/>
    <property type="match status" value="1"/>
</dbReference>
<dbReference type="STRING" id="278938.A0A4Z1JHB7"/>
<reference evidence="1 2" key="1">
    <citation type="submission" date="2017-12" db="EMBL/GenBank/DDBJ databases">
        <title>Comparative genomics of Botrytis spp.</title>
        <authorList>
            <person name="Valero-Jimenez C.A."/>
            <person name="Tapia P."/>
            <person name="Veloso J."/>
            <person name="Silva-Moreno E."/>
            <person name="Staats M."/>
            <person name="Valdes J.H."/>
            <person name="Van Kan J.A.L."/>
        </authorList>
    </citation>
    <scope>NUCLEOTIDE SEQUENCE [LARGE SCALE GENOMIC DNA]</scope>
    <source>
        <strain evidence="1 2">Be9601</strain>
    </source>
</reference>
<gene>
    <name evidence="1" type="ORF">BELL_0832g00030</name>
</gene>
<dbReference type="EMBL" id="PQXM01000830">
    <property type="protein sequence ID" value="TGO68367.1"/>
    <property type="molecule type" value="Genomic_DNA"/>
</dbReference>
<proteinExistence type="predicted"/>
<keyword evidence="2" id="KW-1185">Reference proteome</keyword>
<dbReference type="AlphaFoldDB" id="A0A4Z1JHB7"/>
<accession>A0A4Z1JHB7</accession>
<protein>
    <recommendedName>
        <fullName evidence="3">Amidoligase enzyme</fullName>
    </recommendedName>
</protein>
<dbReference type="Proteomes" id="UP000297229">
    <property type="component" value="Unassembled WGS sequence"/>
</dbReference>
<evidence type="ECO:0000313" key="1">
    <source>
        <dbReference type="EMBL" id="TGO68367.1"/>
    </source>
</evidence>
<name>A0A4Z1JHB7_9HELO</name>